<evidence type="ECO:0000313" key="5">
    <source>
        <dbReference type="Proteomes" id="UP001220670"/>
    </source>
</evidence>
<feature type="compositionally biased region" description="Low complexity" evidence="1">
    <location>
        <begin position="77"/>
        <end position="128"/>
    </location>
</feature>
<feature type="region of interest" description="Disordered" evidence="1">
    <location>
        <begin position="76"/>
        <end position="131"/>
    </location>
</feature>
<dbReference type="PROSITE" id="PS51782">
    <property type="entry name" value="LYSM"/>
    <property type="match status" value="1"/>
</dbReference>
<accession>A0AAJ1HR29</accession>
<dbReference type="Pfam" id="PF01476">
    <property type="entry name" value="LysM"/>
    <property type="match status" value="1"/>
</dbReference>
<dbReference type="InterPro" id="IPR036779">
    <property type="entry name" value="LysM_dom_sf"/>
</dbReference>
<keyword evidence="2" id="KW-0732">Signal</keyword>
<name>A0AAJ1HR29_LIMMU</name>
<feature type="domain" description="LysM" evidence="3">
    <location>
        <begin position="27"/>
        <end position="72"/>
    </location>
</feature>
<organism evidence="4 5">
    <name type="scientific">Limosilactobacillus mucosae</name>
    <name type="common">Lactobacillus mucosae</name>
    <dbReference type="NCBI Taxonomy" id="97478"/>
    <lineage>
        <taxon>Bacteria</taxon>
        <taxon>Bacillati</taxon>
        <taxon>Bacillota</taxon>
        <taxon>Bacilli</taxon>
        <taxon>Lactobacillales</taxon>
        <taxon>Lactobacillaceae</taxon>
        <taxon>Limosilactobacillus</taxon>
    </lineage>
</organism>
<protein>
    <submittedName>
        <fullName evidence="4">LysM peptidoglycan-binding domain-containing protein</fullName>
    </submittedName>
</protein>
<evidence type="ECO:0000259" key="3">
    <source>
        <dbReference type="PROSITE" id="PS51782"/>
    </source>
</evidence>
<evidence type="ECO:0000256" key="1">
    <source>
        <dbReference type="SAM" id="MobiDB-lite"/>
    </source>
</evidence>
<reference evidence="4" key="1">
    <citation type="submission" date="2023-01" db="EMBL/GenBank/DDBJ databases">
        <title>Genome analysis of 13 Lactobacillus isolated from gut of wild boar.</title>
        <authorList>
            <person name="Papp P."/>
            <person name="Libisch B."/>
            <person name="Nagy T."/>
            <person name="Olasz F."/>
        </authorList>
    </citation>
    <scope>NUCLEOTIDE SEQUENCE</scope>
    <source>
        <strain evidence="4">F146</strain>
    </source>
</reference>
<dbReference type="Gene3D" id="3.10.350.10">
    <property type="entry name" value="LysM domain"/>
    <property type="match status" value="1"/>
</dbReference>
<proteinExistence type="predicted"/>
<comment type="caution">
    <text evidence="4">The sequence shown here is derived from an EMBL/GenBank/DDBJ whole genome shotgun (WGS) entry which is preliminary data.</text>
</comment>
<gene>
    <name evidence="4" type="ORF">PO250_01350</name>
</gene>
<dbReference type="InterPro" id="IPR018392">
    <property type="entry name" value="LysM"/>
</dbReference>
<dbReference type="CDD" id="cd00118">
    <property type="entry name" value="LysM"/>
    <property type="match status" value="1"/>
</dbReference>
<evidence type="ECO:0000313" key="4">
    <source>
        <dbReference type="EMBL" id="MDC2828982.1"/>
    </source>
</evidence>
<feature type="chain" id="PRO_5042467188" evidence="2">
    <location>
        <begin position="27"/>
        <end position="209"/>
    </location>
</feature>
<dbReference type="AlphaFoldDB" id="A0AAJ1HR29"/>
<evidence type="ECO:0000256" key="2">
    <source>
        <dbReference type="SAM" id="SignalP"/>
    </source>
</evidence>
<feature type="signal peptide" evidence="2">
    <location>
        <begin position="1"/>
        <end position="26"/>
    </location>
</feature>
<sequence>MNVKTQLAILGGAVAATAGTAIDAHADTVTVNAGDTTWGLAQSHGTTVDQIVNDNNLDYGGALIYTGQTLEINQVGQGSSDVADQSADQSAPVQTATQDTQDYSQAQSDQTQTAQTAQASQSNIQTTSNYTSNVTGDEAAAKDWIVQRESGGSYTARNGQYIGKYQLSANYLNGDWSPANQDRVADQYVAGRYGSWLNAKAFWQANGWY</sequence>
<dbReference type="Proteomes" id="UP001220670">
    <property type="component" value="Unassembled WGS sequence"/>
</dbReference>
<dbReference type="EMBL" id="JAQONE010000003">
    <property type="protein sequence ID" value="MDC2828982.1"/>
    <property type="molecule type" value="Genomic_DNA"/>
</dbReference>
<dbReference type="SUPFAM" id="SSF54106">
    <property type="entry name" value="LysM domain"/>
    <property type="match status" value="1"/>
</dbReference>
<dbReference type="SMART" id="SM00257">
    <property type="entry name" value="LysM"/>
    <property type="match status" value="1"/>
</dbReference>